<dbReference type="GO" id="GO:0046872">
    <property type="term" value="F:metal ion binding"/>
    <property type="evidence" value="ECO:0007669"/>
    <property type="project" value="UniProtKB-KW"/>
</dbReference>
<evidence type="ECO:0000313" key="12">
    <source>
        <dbReference type="EMBL" id="AFG55029.1"/>
    </source>
</evidence>
<dbReference type="EMBL" id="FJ102201">
    <property type="protein sequence ID" value="AFG55028.1"/>
    <property type="molecule type" value="Genomic_DNA"/>
</dbReference>
<dbReference type="EMBL" id="FJ102195">
    <property type="protein sequence ID" value="AFG55029.1"/>
    <property type="molecule type" value="Genomic_DNA"/>
</dbReference>
<dbReference type="PANTHER" id="PTHR34128:SF2">
    <property type="entry name" value="CYTOCHROME C-TYPE BIOGENESIS PROTEIN CCME HOMOLOG, MITOCHONDRIAL"/>
    <property type="match status" value="1"/>
</dbReference>
<dbReference type="SUPFAM" id="SSF82093">
    <property type="entry name" value="Heme chaperone CcmE"/>
    <property type="match status" value="1"/>
</dbReference>
<evidence type="ECO:0000256" key="3">
    <source>
        <dbReference type="SAM" id="MobiDB-lite"/>
    </source>
</evidence>
<dbReference type="InterPro" id="IPR036127">
    <property type="entry name" value="CcmE-like_sf"/>
</dbReference>
<proteinExistence type="predicted"/>
<accession>H9VZ32</accession>
<evidence type="ECO:0000256" key="1">
    <source>
        <dbReference type="ARBA" id="ARBA00004370"/>
    </source>
</evidence>
<evidence type="ECO:0000313" key="4">
    <source>
        <dbReference type="EMBL" id="AFG55021.1"/>
    </source>
</evidence>
<dbReference type="InterPro" id="IPR004329">
    <property type="entry name" value="CcmE"/>
</dbReference>
<dbReference type="GO" id="GO:0005886">
    <property type="term" value="C:plasma membrane"/>
    <property type="evidence" value="ECO:0007669"/>
    <property type="project" value="InterPro"/>
</dbReference>
<evidence type="ECO:0000313" key="6">
    <source>
        <dbReference type="EMBL" id="AFG55023.1"/>
    </source>
</evidence>
<evidence type="ECO:0008006" key="13">
    <source>
        <dbReference type="Google" id="ProtNLM"/>
    </source>
</evidence>
<dbReference type="EMBL" id="FJ102192">
    <property type="protein sequence ID" value="AFG55025.1"/>
    <property type="molecule type" value="Genomic_DNA"/>
</dbReference>
<organism evidence="8">
    <name type="scientific">Pinus taeda</name>
    <name type="common">Loblolly pine</name>
    <dbReference type="NCBI Taxonomy" id="3352"/>
    <lineage>
        <taxon>Eukaryota</taxon>
        <taxon>Viridiplantae</taxon>
        <taxon>Streptophyta</taxon>
        <taxon>Embryophyta</taxon>
        <taxon>Tracheophyta</taxon>
        <taxon>Spermatophyta</taxon>
        <taxon>Pinopsida</taxon>
        <taxon>Pinidae</taxon>
        <taxon>Conifers I</taxon>
        <taxon>Pinales</taxon>
        <taxon>Pinaceae</taxon>
        <taxon>Pinus</taxon>
        <taxon>Pinus subgen. Pinus</taxon>
    </lineage>
</organism>
<evidence type="ECO:0000313" key="9">
    <source>
        <dbReference type="EMBL" id="AFG55026.1"/>
    </source>
</evidence>
<evidence type="ECO:0000313" key="7">
    <source>
        <dbReference type="EMBL" id="AFG55024.1"/>
    </source>
</evidence>
<feature type="compositionally biased region" description="Low complexity" evidence="3">
    <location>
        <begin position="72"/>
        <end position="89"/>
    </location>
</feature>
<feature type="non-terminal residue" evidence="8">
    <location>
        <position position="1"/>
    </location>
</feature>
<dbReference type="PANTHER" id="PTHR34128">
    <property type="entry name" value="CYTOCHROME C-TYPE BIOGENESIS PROTEIN CCME HOMOLOG, MITOCHONDRIAL"/>
    <property type="match status" value="1"/>
</dbReference>
<dbReference type="EMBL" id="FJ102202">
    <property type="protein sequence ID" value="AFG55026.1"/>
    <property type="molecule type" value="Genomic_DNA"/>
</dbReference>
<dbReference type="AlphaFoldDB" id="H9VZ32"/>
<sequence>PISTSSSSENSGTESFRPLSAGHVASEKARSNNCYFSAIDVLAKHDEKYMPKEVAAAIEKNRAAIEAAHAKPQPQLQTSQLQESEQVHS</sequence>
<dbReference type="EMBL" id="FJ102194">
    <property type="protein sequence ID" value="AFG55023.1"/>
    <property type="molecule type" value="Genomic_DNA"/>
</dbReference>
<keyword evidence="2" id="KW-0479">Metal-binding</keyword>
<protein>
    <recommendedName>
        <fullName evidence="13">Cytochrome c biogenesis protein CcmE</fullName>
    </recommendedName>
</protein>
<comment type="subcellular location">
    <subcellularLocation>
        <location evidence="1">Membrane</location>
    </subcellularLocation>
</comment>
<evidence type="ECO:0000313" key="10">
    <source>
        <dbReference type="EMBL" id="AFG55027.1"/>
    </source>
</evidence>
<evidence type="ECO:0000313" key="5">
    <source>
        <dbReference type="EMBL" id="AFG55022.1"/>
    </source>
</evidence>
<name>H9VZ32_PINTA</name>
<evidence type="ECO:0000313" key="11">
    <source>
        <dbReference type="EMBL" id="AFG55028.1"/>
    </source>
</evidence>
<reference evidence="8" key="1">
    <citation type="submission" date="2008-08" db="EMBL/GenBank/DDBJ databases">
        <title>Nucleotide Diversity and Divergence in the Loblolly Pine Gene Space.</title>
        <authorList>
            <person name="Neale D.B."/>
            <person name="Wegrzyn J.L."/>
            <person name="Lee J.M."/>
            <person name="Eckert A.J."/>
            <person name="Liechty J.D."/>
            <person name="Stevens K.A."/>
            <person name="Langley C.H."/>
        </authorList>
    </citation>
    <scope>NUCLEOTIDE SEQUENCE</scope>
    <source>
        <strain evidence="5">5614</strain>
        <strain evidence="12">5616</strain>
        <strain evidence="6">5617</strain>
        <strain evidence="9">5620</strain>
        <strain evidence="4">5622</strain>
        <strain evidence="11">5623</strain>
        <strain evidence="7">5625</strain>
        <strain evidence="10">5627</strain>
        <strain evidence="8">5628</strain>
        <tissue evidence="8">Megagametophyte</tissue>
    </source>
</reference>
<dbReference type="GO" id="GO:0017004">
    <property type="term" value="P:cytochrome complex assembly"/>
    <property type="evidence" value="ECO:0007669"/>
    <property type="project" value="InterPro"/>
</dbReference>
<dbReference type="EMBL" id="FJ102204">
    <property type="protein sequence ID" value="AFG55022.1"/>
    <property type="molecule type" value="Genomic_DNA"/>
</dbReference>
<evidence type="ECO:0000256" key="2">
    <source>
        <dbReference type="ARBA" id="ARBA00022723"/>
    </source>
</evidence>
<dbReference type="EMBL" id="FJ102200">
    <property type="protein sequence ID" value="AFG55027.1"/>
    <property type="molecule type" value="Genomic_DNA"/>
</dbReference>
<dbReference type="GO" id="GO:0020037">
    <property type="term" value="F:heme binding"/>
    <property type="evidence" value="ECO:0007669"/>
    <property type="project" value="InterPro"/>
</dbReference>
<evidence type="ECO:0000313" key="8">
    <source>
        <dbReference type="EMBL" id="AFG55025.1"/>
    </source>
</evidence>
<feature type="compositionally biased region" description="Low complexity" evidence="3">
    <location>
        <begin position="1"/>
        <end position="15"/>
    </location>
</feature>
<dbReference type="EMBL" id="FJ102203">
    <property type="protein sequence ID" value="AFG55021.1"/>
    <property type="molecule type" value="Genomic_DNA"/>
</dbReference>
<feature type="region of interest" description="Disordered" evidence="3">
    <location>
        <begin position="68"/>
        <end position="89"/>
    </location>
</feature>
<gene>
    <name evidence="8" type="ORF">2_7707_02</name>
</gene>
<feature type="region of interest" description="Disordered" evidence="3">
    <location>
        <begin position="1"/>
        <end position="28"/>
    </location>
</feature>
<dbReference type="GO" id="GO:0017003">
    <property type="term" value="P:protein-heme linkage"/>
    <property type="evidence" value="ECO:0007669"/>
    <property type="project" value="InterPro"/>
</dbReference>
<dbReference type="EMBL" id="FJ102198">
    <property type="protein sequence ID" value="AFG55024.1"/>
    <property type="molecule type" value="Genomic_DNA"/>
</dbReference>